<sequence length="289" mass="31246">MDSADPISVLTPDGRVLSGLSFGPSNGDPVLFMAGAATGKSMHFGADLLRDMNVRLLTMDRPGMGGSTFHSERTLVSTADDYRKFVEGAIGRSDMIPVVANSQASVFGLAAAADGWASKLLLVSPADELAHPQIHAMLPAEATQLSDLARASPREAERVLAMITPGDMESMVLEGASEKDRRFYLEDSFLSLYRRALIEGFAGNGRGYVRDTLIAMRPWGLRLSDIRTAVTIVFGAGDLGHSPDHGATLADRMTNVRREVLPEAGGALLWTHARRVFESIFRCEDLRPD</sequence>
<dbReference type="SUPFAM" id="SSF53474">
    <property type="entry name" value="alpha/beta-Hydrolases"/>
    <property type="match status" value="1"/>
</dbReference>
<evidence type="ECO:0000313" key="1">
    <source>
        <dbReference type="EMBL" id="MBB5741909.1"/>
    </source>
</evidence>
<gene>
    <name evidence="1" type="ORF">HD600_000406</name>
</gene>
<keyword evidence="2" id="KW-1185">Reference proteome</keyword>
<dbReference type="RefSeq" id="WP_184281232.1">
    <property type="nucleotide sequence ID" value="NZ_BAAAPG010000002.1"/>
</dbReference>
<dbReference type="Gene3D" id="3.40.50.1820">
    <property type="entry name" value="alpha/beta hydrolase"/>
    <property type="match status" value="1"/>
</dbReference>
<proteinExistence type="predicted"/>
<reference evidence="1 2" key="1">
    <citation type="submission" date="2020-08" db="EMBL/GenBank/DDBJ databases">
        <title>Sequencing the genomes of 1000 actinobacteria strains.</title>
        <authorList>
            <person name="Klenk H.-P."/>
        </authorList>
    </citation>
    <scope>NUCLEOTIDE SEQUENCE [LARGE SCALE GENOMIC DNA]</scope>
    <source>
        <strain evidence="1 2">DSM 24823</strain>
    </source>
</reference>
<name>A0A7W9CA80_9MICO</name>
<protein>
    <submittedName>
        <fullName evidence="1">Pimeloyl-ACP methyl ester carboxylesterase</fullName>
    </submittedName>
</protein>
<organism evidence="1 2">
    <name type="scientific">Microbacterium ginsengiterrae</name>
    <dbReference type="NCBI Taxonomy" id="546115"/>
    <lineage>
        <taxon>Bacteria</taxon>
        <taxon>Bacillati</taxon>
        <taxon>Actinomycetota</taxon>
        <taxon>Actinomycetes</taxon>
        <taxon>Micrococcales</taxon>
        <taxon>Microbacteriaceae</taxon>
        <taxon>Microbacterium</taxon>
    </lineage>
</organism>
<accession>A0A7W9CA80</accession>
<comment type="caution">
    <text evidence="1">The sequence shown here is derived from an EMBL/GenBank/DDBJ whole genome shotgun (WGS) entry which is preliminary data.</text>
</comment>
<dbReference type="InterPro" id="IPR029058">
    <property type="entry name" value="AB_hydrolase_fold"/>
</dbReference>
<dbReference type="AlphaFoldDB" id="A0A7W9CA80"/>
<evidence type="ECO:0000313" key="2">
    <source>
        <dbReference type="Proteomes" id="UP000517712"/>
    </source>
</evidence>
<dbReference type="Proteomes" id="UP000517712">
    <property type="component" value="Unassembled WGS sequence"/>
</dbReference>
<dbReference type="EMBL" id="JACHMU010000001">
    <property type="protein sequence ID" value="MBB5741909.1"/>
    <property type="molecule type" value="Genomic_DNA"/>
</dbReference>